<feature type="domain" description="Glycosyltransferase 2-like" evidence="1">
    <location>
        <begin position="6"/>
        <end position="162"/>
    </location>
</feature>
<keyword evidence="3" id="KW-1185">Reference proteome</keyword>
<dbReference type="AlphaFoldDB" id="A0A1M6VU14"/>
<reference evidence="3" key="1">
    <citation type="submission" date="2016-11" db="EMBL/GenBank/DDBJ databases">
        <authorList>
            <person name="Varghese N."/>
            <person name="Submissions S."/>
        </authorList>
    </citation>
    <scope>NUCLEOTIDE SEQUENCE [LARGE SCALE GENOMIC DNA]</scope>
    <source>
        <strain evidence="3">USBA-503</strain>
    </source>
</reference>
<dbReference type="Gene3D" id="3.90.550.10">
    <property type="entry name" value="Spore Coat Polysaccharide Biosynthesis Protein SpsA, Chain A"/>
    <property type="match status" value="1"/>
</dbReference>
<dbReference type="EMBL" id="FRAF01000024">
    <property type="protein sequence ID" value="SHK84806.1"/>
    <property type="molecule type" value="Genomic_DNA"/>
</dbReference>
<protein>
    <recommendedName>
        <fullName evidence="1">Glycosyltransferase 2-like domain-containing protein</fullName>
    </recommendedName>
</protein>
<dbReference type="InterPro" id="IPR001173">
    <property type="entry name" value="Glyco_trans_2-like"/>
</dbReference>
<dbReference type="OrthoDB" id="9810303at2"/>
<name>A0A1M6VU14_9BACL</name>
<sequence>MRALMIVPAFNEGSNIEKVLISLKKEQPFHSIVVINDGSIDDTAERAALMGVEVLSHPCNLGYGAALQTGYRYAARHSYDCVVQIDADGQHSPQDVTTLLAALSEGDADIVIGSRYKGDASFQPGLAKGFVIRFFRKIIFWIGKQYVSDPTSGLRALNRAAFSYYSQSAQFPADYPDADFLIDACLRGWKIKEVGISNQKRTSGRSMHSGLRPFVYLLKVSMSIMVNLLVYLLDVKQSVQSVSDCSESKSK</sequence>
<dbReference type="PANTHER" id="PTHR48090:SF7">
    <property type="entry name" value="RFBJ PROTEIN"/>
    <property type="match status" value="1"/>
</dbReference>
<dbReference type="InterPro" id="IPR029044">
    <property type="entry name" value="Nucleotide-diphossugar_trans"/>
</dbReference>
<dbReference type="PANTHER" id="PTHR48090">
    <property type="entry name" value="UNDECAPRENYL-PHOSPHATE 4-DEOXY-4-FORMAMIDO-L-ARABINOSE TRANSFERASE-RELATED"/>
    <property type="match status" value="1"/>
</dbReference>
<evidence type="ECO:0000259" key="1">
    <source>
        <dbReference type="Pfam" id="PF00535"/>
    </source>
</evidence>
<dbReference type="STRING" id="1830138.SAMN05443507_12431"/>
<evidence type="ECO:0000313" key="3">
    <source>
        <dbReference type="Proteomes" id="UP000184016"/>
    </source>
</evidence>
<dbReference type="Pfam" id="PF00535">
    <property type="entry name" value="Glycos_transf_2"/>
    <property type="match status" value="1"/>
</dbReference>
<gene>
    <name evidence="2" type="ORF">SAMN05443507_12431</name>
</gene>
<evidence type="ECO:0000313" key="2">
    <source>
        <dbReference type="EMBL" id="SHK84806.1"/>
    </source>
</evidence>
<proteinExistence type="predicted"/>
<accession>A0A1M6VU14</accession>
<dbReference type="SUPFAM" id="SSF53448">
    <property type="entry name" value="Nucleotide-diphospho-sugar transferases"/>
    <property type="match status" value="1"/>
</dbReference>
<dbReference type="RefSeq" id="WP_072874958.1">
    <property type="nucleotide sequence ID" value="NZ_FRAF01000024.1"/>
</dbReference>
<dbReference type="InterPro" id="IPR050256">
    <property type="entry name" value="Glycosyltransferase_2"/>
</dbReference>
<dbReference type="Proteomes" id="UP000184016">
    <property type="component" value="Unassembled WGS sequence"/>
</dbReference>
<organism evidence="2 3">
    <name type="scientific">Alicyclobacillus tolerans</name>
    <dbReference type="NCBI Taxonomy" id="90970"/>
    <lineage>
        <taxon>Bacteria</taxon>
        <taxon>Bacillati</taxon>
        <taxon>Bacillota</taxon>
        <taxon>Bacilli</taxon>
        <taxon>Bacillales</taxon>
        <taxon>Alicyclobacillaceae</taxon>
        <taxon>Alicyclobacillus</taxon>
    </lineage>
</organism>
<dbReference type="CDD" id="cd04179">
    <property type="entry name" value="DPM_DPG-synthase_like"/>
    <property type="match status" value="1"/>
</dbReference>